<reference evidence="10" key="1">
    <citation type="submission" date="2018-11" db="EMBL/GenBank/DDBJ databases">
        <title>Henneguya salminicola genome and transcriptome.</title>
        <authorList>
            <person name="Yahalomi D."/>
            <person name="Atkinson S.D."/>
            <person name="Neuhof M."/>
            <person name="Chang E.S."/>
            <person name="Philippe H."/>
            <person name="Cartwright P."/>
            <person name="Bartholomew J.L."/>
            <person name="Huchon D."/>
        </authorList>
    </citation>
    <scope>NUCLEOTIDE SEQUENCE</scope>
    <source>
        <strain evidence="10">Hz1</strain>
        <tissue evidence="10">Whole</tissue>
    </source>
</reference>
<dbReference type="InterPro" id="IPR020061">
    <property type="entry name" value="Glu_tRNA_lig_a-bdl"/>
</dbReference>
<dbReference type="Pfam" id="PF00749">
    <property type="entry name" value="tRNA-synt_1c"/>
    <property type="match status" value="1"/>
</dbReference>
<keyword evidence="3 6" id="KW-0067">ATP-binding</keyword>
<evidence type="ECO:0000256" key="5">
    <source>
        <dbReference type="ARBA" id="ARBA00023146"/>
    </source>
</evidence>
<feature type="domain" description="tRNA synthetases class I (E and Q) anti-codon binding" evidence="9">
    <location>
        <begin position="195"/>
        <end position="267"/>
    </location>
</feature>
<sequence>MRSCLNEKYLNWLKKKLLSNYGCGWDIFSNWDDPRLFTLTALRRRGVPPEAINYFCSKVGVTMSNNTFNPTVLYSCIREVLNIKAKRVMAVLTPIKVKIINLDKNINLSVPNFPFDPSLGSRELTFGPEIYIDSCDFEDTPKDDDFRRLTLTQSVGLMHVNYVLNTVEVVMNGEKIDHLVCNIKEVTPSTRPRAFIQWVHEGTFCHVRIYNELFIHANPDETEGGFLNDINQDSIKLYENCLVEKSICNAKPLSNYQFERIGYFCVDTNINDKKIIFNRTVQLK</sequence>
<dbReference type="PANTHER" id="PTHR43097">
    <property type="entry name" value="GLUTAMINE-TRNA LIGASE"/>
    <property type="match status" value="1"/>
</dbReference>
<dbReference type="GO" id="GO:0005524">
    <property type="term" value="F:ATP binding"/>
    <property type="evidence" value="ECO:0007669"/>
    <property type="project" value="UniProtKB-KW"/>
</dbReference>
<accession>A0A6G3MFU3</accession>
<comment type="similarity">
    <text evidence="6">Belongs to the class-I aminoacyl-tRNA synthetase family.</text>
</comment>
<dbReference type="InterPro" id="IPR050132">
    <property type="entry name" value="Gln/Glu-tRNA_Ligase"/>
</dbReference>
<dbReference type="PANTHER" id="PTHR43097:SF4">
    <property type="entry name" value="GLUTAMINE--TRNA LIGASE"/>
    <property type="match status" value="1"/>
</dbReference>
<dbReference type="GO" id="GO:0017101">
    <property type="term" value="C:aminoacyl-tRNA synthetase multienzyme complex"/>
    <property type="evidence" value="ECO:0007669"/>
    <property type="project" value="TreeGrafter"/>
</dbReference>
<evidence type="ECO:0000256" key="6">
    <source>
        <dbReference type="RuleBase" id="RU363037"/>
    </source>
</evidence>
<protein>
    <submittedName>
        <fullName evidence="10">Glutamine--tRNA ligase (Trinotate prediction)</fullName>
    </submittedName>
</protein>
<evidence type="ECO:0000259" key="7">
    <source>
        <dbReference type="Pfam" id="PF00749"/>
    </source>
</evidence>
<proteinExistence type="inferred from homology"/>
<keyword evidence="1 6" id="KW-0436">Ligase</keyword>
<dbReference type="GO" id="GO:0006425">
    <property type="term" value="P:glutaminyl-tRNA aminoacylation"/>
    <property type="evidence" value="ECO:0007669"/>
    <property type="project" value="TreeGrafter"/>
</dbReference>
<dbReference type="SUPFAM" id="SSF52374">
    <property type="entry name" value="Nucleotidylyl transferase"/>
    <property type="match status" value="1"/>
</dbReference>
<dbReference type="InterPro" id="IPR020058">
    <property type="entry name" value="Glu/Gln-tRNA-synth_Ib_cat-dom"/>
</dbReference>
<evidence type="ECO:0000259" key="9">
    <source>
        <dbReference type="Pfam" id="PF20974"/>
    </source>
</evidence>
<dbReference type="GO" id="GO:0004819">
    <property type="term" value="F:glutamine-tRNA ligase activity"/>
    <property type="evidence" value="ECO:0007669"/>
    <property type="project" value="TreeGrafter"/>
</dbReference>
<dbReference type="GO" id="GO:0005829">
    <property type="term" value="C:cytosol"/>
    <property type="evidence" value="ECO:0007669"/>
    <property type="project" value="TreeGrafter"/>
</dbReference>
<feature type="domain" description="Glutamyl/glutaminyl-tRNA synthetase class Ib catalytic" evidence="7">
    <location>
        <begin position="27"/>
        <end position="82"/>
    </location>
</feature>
<evidence type="ECO:0000313" key="10">
    <source>
        <dbReference type="EMBL" id="NDJ92905.1"/>
    </source>
</evidence>
<dbReference type="Pfam" id="PF20974">
    <property type="entry name" value="tRNA-synt_1c_C2"/>
    <property type="match status" value="1"/>
</dbReference>
<evidence type="ECO:0000259" key="8">
    <source>
        <dbReference type="Pfam" id="PF03950"/>
    </source>
</evidence>
<dbReference type="InterPro" id="IPR011035">
    <property type="entry name" value="Ribosomal_bL25/Gln-tRNA_synth"/>
</dbReference>
<dbReference type="SUPFAM" id="SSF50715">
    <property type="entry name" value="Ribosomal protein L25-like"/>
    <property type="match status" value="1"/>
</dbReference>
<evidence type="ECO:0000256" key="1">
    <source>
        <dbReference type="ARBA" id="ARBA00022598"/>
    </source>
</evidence>
<name>A0A6G3MFU3_HENSL</name>
<dbReference type="Gene3D" id="1.10.1160.10">
    <property type="entry name" value="Glutamyl-trna Synthetase, Domain 2"/>
    <property type="match status" value="1"/>
</dbReference>
<keyword evidence="2 6" id="KW-0547">Nucleotide-binding</keyword>
<dbReference type="EMBL" id="GHBP01001868">
    <property type="protein sequence ID" value="NDJ92905.1"/>
    <property type="molecule type" value="Transcribed_RNA"/>
</dbReference>
<dbReference type="Pfam" id="PF03950">
    <property type="entry name" value="tRNA-synt_1c_C"/>
    <property type="match status" value="1"/>
</dbReference>
<evidence type="ECO:0000256" key="4">
    <source>
        <dbReference type="ARBA" id="ARBA00022917"/>
    </source>
</evidence>
<dbReference type="InterPro" id="IPR020059">
    <property type="entry name" value="Glu/Gln-tRNA-synth_Ib_codon-bd"/>
</dbReference>
<dbReference type="AlphaFoldDB" id="A0A6G3MFU3"/>
<keyword evidence="4 6" id="KW-0648">Protein biosynthesis</keyword>
<dbReference type="Gene3D" id="2.40.240.10">
    <property type="entry name" value="Ribosomal Protein L25, Chain P"/>
    <property type="match status" value="2"/>
</dbReference>
<dbReference type="InterPro" id="IPR020056">
    <property type="entry name" value="Rbsml_bL25/Gln-tRNA_synth_N"/>
</dbReference>
<evidence type="ECO:0000256" key="3">
    <source>
        <dbReference type="ARBA" id="ARBA00022840"/>
    </source>
</evidence>
<keyword evidence="5 6" id="KW-0030">Aminoacyl-tRNA synthetase</keyword>
<evidence type="ECO:0000256" key="2">
    <source>
        <dbReference type="ARBA" id="ARBA00022741"/>
    </source>
</evidence>
<dbReference type="InterPro" id="IPR049437">
    <property type="entry name" value="tRNA-synt_1c_C2"/>
</dbReference>
<organism evidence="10">
    <name type="scientific">Henneguya salminicola</name>
    <name type="common">Myxosporean</name>
    <dbReference type="NCBI Taxonomy" id="69463"/>
    <lineage>
        <taxon>Eukaryota</taxon>
        <taxon>Metazoa</taxon>
        <taxon>Cnidaria</taxon>
        <taxon>Myxozoa</taxon>
        <taxon>Myxosporea</taxon>
        <taxon>Bivalvulida</taxon>
        <taxon>Platysporina</taxon>
        <taxon>Myxobolidae</taxon>
        <taxon>Henneguya</taxon>
    </lineage>
</organism>
<feature type="domain" description="Glutamyl/glutaminyl-tRNA synthetase class Ib anti-codon binding" evidence="8">
    <location>
        <begin position="85"/>
        <end position="183"/>
    </location>
</feature>